<name>A0A1A8YGX7_PLAOA</name>
<evidence type="ECO:0008006" key="5">
    <source>
        <dbReference type="Google" id="ProtNLM"/>
    </source>
</evidence>
<dbReference type="Proteomes" id="UP000078550">
    <property type="component" value="Unassembled WGS sequence"/>
</dbReference>
<accession>A0A1A8YGX7</accession>
<evidence type="ECO:0000313" key="4">
    <source>
        <dbReference type="Proteomes" id="UP000078555"/>
    </source>
</evidence>
<dbReference type="AlphaFoldDB" id="A0A1A8YGX7"/>
<sequence>MDDFSKGMITSLLVEENRKKEKKKEMEKQIKINFCLPDGKTITVKENVSIEVGYLKLELSKKLQKPYDKIQLTYNENIMLDPLSVIDIIKTNLDTINICVNYC</sequence>
<dbReference type="EMBL" id="FLRE01000004">
    <property type="protein sequence ID" value="SBT30799.1"/>
    <property type="molecule type" value="Genomic_DNA"/>
</dbReference>
<reference evidence="3" key="2">
    <citation type="submission" date="2016-05" db="EMBL/GenBank/DDBJ databases">
        <authorList>
            <person name="Naeem Raeece"/>
        </authorList>
    </citation>
    <scope>NUCLEOTIDE SEQUENCE [LARGE SCALE GENOMIC DNA]</scope>
</reference>
<evidence type="ECO:0000313" key="1">
    <source>
        <dbReference type="EMBL" id="SBT30394.1"/>
    </source>
</evidence>
<reference evidence="4" key="1">
    <citation type="submission" date="2016-05" db="EMBL/GenBank/DDBJ databases">
        <authorList>
            <person name="Naeem R."/>
        </authorList>
    </citation>
    <scope>NUCLEOTIDE SEQUENCE [LARGE SCALE GENOMIC DNA]</scope>
</reference>
<proteinExistence type="predicted"/>
<dbReference type="InterPro" id="IPR029071">
    <property type="entry name" value="Ubiquitin-like_domsf"/>
</dbReference>
<evidence type="ECO:0000313" key="2">
    <source>
        <dbReference type="EMBL" id="SBT30799.1"/>
    </source>
</evidence>
<dbReference type="EMBL" id="FLRD01000001">
    <property type="protein sequence ID" value="SBT30394.1"/>
    <property type="molecule type" value="Genomic_DNA"/>
</dbReference>
<keyword evidence="4" id="KW-1185">Reference proteome</keyword>
<organism evidence="2 3">
    <name type="scientific">Plasmodium ovale wallikeri</name>
    <dbReference type="NCBI Taxonomy" id="864142"/>
    <lineage>
        <taxon>Eukaryota</taxon>
        <taxon>Sar</taxon>
        <taxon>Alveolata</taxon>
        <taxon>Apicomplexa</taxon>
        <taxon>Aconoidasida</taxon>
        <taxon>Haemosporida</taxon>
        <taxon>Plasmodiidae</taxon>
        <taxon>Plasmodium</taxon>
        <taxon>Plasmodium (Plasmodium)</taxon>
    </lineage>
</organism>
<evidence type="ECO:0000313" key="3">
    <source>
        <dbReference type="Proteomes" id="UP000078550"/>
    </source>
</evidence>
<dbReference type="SUPFAM" id="SSF54236">
    <property type="entry name" value="Ubiquitin-like"/>
    <property type="match status" value="1"/>
</dbReference>
<protein>
    <recommendedName>
        <fullName evidence="5">Ubiquitin-like domain-containing protein</fullName>
    </recommendedName>
</protein>
<dbReference type="Gene3D" id="3.10.20.90">
    <property type="entry name" value="Phosphatidylinositol 3-kinase Catalytic Subunit, Chain A, domain 1"/>
    <property type="match status" value="1"/>
</dbReference>
<dbReference type="Proteomes" id="UP000078555">
    <property type="component" value="Unassembled WGS sequence"/>
</dbReference>
<gene>
    <name evidence="1" type="ORF">POVWA1_000550</name>
    <name evidence="2" type="ORF">POVWA2_000810</name>
</gene>
<reference evidence="2" key="3">
    <citation type="submission" date="2016-05" db="EMBL/GenBank/DDBJ databases">
        <authorList>
            <person name="Lavstsen T."/>
            <person name="Jespersen J.S."/>
        </authorList>
    </citation>
    <scope>NUCLEOTIDE SEQUENCE [LARGE SCALE GENOMIC DNA]</scope>
</reference>